<accession>S9V1H7</accession>
<evidence type="ECO:0000256" key="2">
    <source>
        <dbReference type="ARBA" id="ARBA00023002"/>
    </source>
</evidence>
<dbReference type="EMBL" id="ATMH01010993">
    <property type="protein sequence ID" value="EPY16625.1"/>
    <property type="molecule type" value="Genomic_DNA"/>
</dbReference>
<gene>
    <name evidence="4" type="ORF">STCU_11096</name>
</gene>
<dbReference type="Gene3D" id="1.20.1090.10">
    <property type="entry name" value="Dehydroquinate synthase-like - alpha domain"/>
    <property type="match status" value="1"/>
</dbReference>
<keyword evidence="1" id="KW-0479">Metal-binding</keyword>
<proteinExistence type="predicted"/>
<keyword evidence="3" id="KW-0520">NAD</keyword>
<dbReference type="GO" id="GO:0005829">
    <property type="term" value="C:cytosol"/>
    <property type="evidence" value="ECO:0007669"/>
    <property type="project" value="TreeGrafter"/>
</dbReference>
<dbReference type="GO" id="GO:0046872">
    <property type="term" value="F:metal ion binding"/>
    <property type="evidence" value="ECO:0007669"/>
    <property type="project" value="UniProtKB-KW"/>
</dbReference>
<evidence type="ECO:0000256" key="1">
    <source>
        <dbReference type="ARBA" id="ARBA00022723"/>
    </source>
</evidence>
<dbReference type="AlphaFoldDB" id="S9V1H7"/>
<evidence type="ECO:0000313" key="5">
    <source>
        <dbReference type="Proteomes" id="UP000015354"/>
    </source>
</evidence>
<reference evidence="4 5" key="1">
    <citation type="journal article" date="2013" name="PLoS ONE">
        <title>Predicting the Proteins of Angomonas deanei, Strigomonas culicis and Their Respective Endosymbionts Reveals New Aspects of the Trypanosomatidae Family.</title>
        <authorList>
            <person name="Motta M.C."/>
            <person name="Martins A.C."/>
            <person name="de Souza S.S."/>
            <person name="Catta-Preta C.M."/>
            <person name="Silva R."/>
            <person name="Klein C.C."/>
            <person name="de Almeida L.G."/>
            <person name="de Lima Cunha O."/>
            <person name="Ciapina L.P."/>
            <person name="Brocchi M."/>
            <person name="Colabardini A.C."/>
            <person name="de Araujo Lima B."/>
            <person name="Machado C.R."/>
            <person name="de Almeida Soares C.M."/>
            <person name="Probst C.M."/>
            <person name="de Menezes C.B."/>
            <person name="Thompson C.E."/>
            <person name="Bartholomeu D.C."/>
            <person name="Gradia D.F."/>
            <person name="Pavoni D.P."/>
            <person name="Grisard E.C."/>
            <person name="Fantinatti-Garboggini F."/>
            <person name="Marchini F.K."/>
            <person name="Rodrigues-Luiz G.F."/>
            <person name="Wagner G."/>
            <person name="Goldman G.H."/>
            <person name="Fietto J.L."/>
            <person name="Elias M.C."/>
            <person name="Goldman M.H."/>
            <person name="Sagot M.F."/>
            <person name="Pereira M."/>
            <person name="Stoco P.H."/>
            <person name="de Mendonca-Neto R.P."/>
            <person name="Teixeira S.M."/>
            <person name="Maciel T.E."/>
            <person name="de Oliveira Mendes T.A."/>
            <person name="Urmenyi T.P."/>
            <person name="de Souza W."/>
            <person name="Schenkman S."/>
            <person name="de Vasconcelos A.T."/>
        </authorList>
    </citation>
    <scope>NUCLEOTIDE SEQUENCE [LARGE SCALE GENOMIC DNA]</scope>
</reference>
<evidence type="ECO:0000256" key="3">
    <source>
        <dbReference type="ARBA" id="ARBA00023027"/>
    </source>
</evidence>
<dbReference type="InterPro" id="IPR016205">
    <property type="entry name" value="Glycerol_DH"/>
</dbReference>
<sequence length="197" mass="20843">MGDALATYFEAESAFRTHSGNMTGYMGSYTALGLARMCYETLLEYGVLARRACEVRAPCPALERVIEANVLLSGLGFESCGLGAAHAIHNGLTALDETHHFWHGEKVAVGVLASLFLADRPAQLIDTVFAFCEQVGLPTTLADIGIVDATDEKLQRVAALATAAGETIHCEAGVVTPEAVVASIRSADAYGRVRKGQ</sequence>
<evidence type="ECO:0000313" key="4">
    <source>
        <dbReference type="EMBL" id="EPY16625.1"/>
    </source>
</evidence>
<comment type="caution">
    <text evidence="4">The sequence shown here is derived from an EMBL/GenBank/DDBJ whole genome shotgun (WGS) entry which is preliminary data.</text>
</comment>
<protein>
    <submittedName>
        <fullName evidence="4">Glycerol dehydrogenase</fullName>
    </submittedName>
</protein>
<dbReference type="GO" id="GO:0016614">
    <property type="term" value="F:oxidoreductase activity, acting on CH-OH group of donors"/>
    <property type="evidence" value="ECO:0007669"/>
    <property type="project" value="InterPro"/>
</dbReference>
<dbReference type="PANTHER" id="PTHR43616">
    <property type="entry name" value="GLYCEROL DEHYDROGENASE"/>
    <property type="match status" value="1"/>
</dbReference>
<keyword evidence="5" id="KW-1185">Reference proteome</keyword>
<dbReference type="OrthoDB" id="339764at2759"/>
<keyword evidence="2" id="KW-0560">Oxidoreductase</keyword>
<name>S9V1H7_9TRYP</name>
<dbReference type="SUPFAM" id="SSF56796">
    <property type="entry name" value="Dehydroquinate synthase-like"/>
    <property type="match status" value="1"/>
</dbReference>
<organism evidence="4 5">
    <name type="scientific">Strigomonas culicis</name>
    <dbReference type="NCBI Taxonomy" id="28005"/>
    <lineage>
        <taxon>Eukaryota</taxon>
        <taxon>Discoba</taxon>
        <taxon>Euglenozoa</taxon>
        <taxon>Kinetoplastea</taxon>
        <taxon>Metakinetoplastina</taxon>
        <taxon>Trypanosomatida</taxon>
        <taxon>Trypanosomatidae</taxon>
        <taxon>Strigomonadinae</taxon>
        <taxon>Strigomonas</taxon>
    </lineage>
</organism>
<dbReference type="Proteomes" id="UP000015354">
    <property type="component" value="Unassembled WGS sequence"/>
</dbReference>
<dbReference type="PANTHER" id="PTHR43616:SF5">
    <property type="entry name" value="GLYCEROL DEHYDROGENASE 1"/>
    <property type="match status" value="1"/>
</dbReference>